<dbReference type="InterPro" id="IPR027417">
    <property type="entry name" value="P-loop_NTPase"/>
</dbReference>
<evidence type="ECO:0000256" key="3">
    <source>
        <dbReference type="ARBA" id="ARBA00022840"/>
    </source>
</evidence>
<dbReference type="OrthoDB" id="9802264at2"/>
<dbReference type="EMBL" id="CP002780">
    <property type="protein sequence ID" value="AEG60292.1"/>
    <property type="molecule type" value="Genomic_DNA"/>
</dbReference>
<dbReference type="Gene3D" id="3.40.50.300">
    <property type="entry name" value="P-loop containing nucleotide triphosphate hydrolases"/>
    <property type="match status" value="1"/>
</dbReference>
<name>F6DVD9_DESRL</name>
<dbReference type="InterPro" id="IPR003593">
    <property type="entry name" value="AAA+_ATPase"/>
</dbReference>
<dbReference type="eggNOG" id="COG3842">
    <property type="taxonomic scope" value="Bacteria"/>
</dbReference>
<evidence type="ECO:0000313" key="5">
    <source>
        <dbReference type="EMBL" id="AEG60292.1"/>
    </source>
</evidence>
<organism evidence="5 6">
    <name type="scientific">Desulforamulus ruminis (strain ATCC 23193 / DSM 2154 / NCIMB 8452 / DL)</name>
    <name type="common">Desulfotomaculum ruminis</name>
    <dbReference type="NCBI Taxonomy" id="696281"/>
    <lineage>
        <taxon>Bacteria</taxon>
        <taxon>Bacillati</taxon>
        <taxon>Bacillota</taxon>
        <taxon>Clostridia</taxon>
        <taxon>Eubacteriales</taxon>
        <taxon>Peptococcaceae</taxon>
        <taxon>Desulforamulus</taxon>
    </lineage>
</organism>
<evidence type="ECO:0000256" key="2">
    <source>
        <dbReference type="ARBA" id="ARBA00022741"/>
    </source>
</evidence>
<dbReference type="Pfam" id="PF00005">
    <property type="entry name" value="ABC_tran"/>
    <property type="match status" value="1"/>
</dbReference>
<dbReference type="PROSITE" id="PS00211">
    <property type="entry name" value="ABC_TRANSPORTER_1"/>
    <property type="match status" value="1"/>
</dbReference>
<keyword evidence="2" id="KW-0547">Nucleotide-binding</keyword>
<sequence length="365" mass="40505">MKERLLEVKNLELRVGKFSLSNLSFSLNAGEYVMILGPTGAGKTILLECIAGLQTPHRGEIFLHGRKVTDFPPEQRHLGFAYQDSLLYPFLTVRENILFGARARGLATEAGVIKRMNELIEIMGISHLLERYPANLSGGEKQRVSLARAILTQPSLLLLDEPLSALDPGTRRSMQNLLREIHTTENLGILHVTHDFSEALQLGTQMMVLNNGCLEQSGLPLEVFFKPSSLEVAKFLQGENLIPGYLIFANHAAWFKPELGKPLIGPLPKNLAPDSACNTENPVVLMIRSSNLSLHQPGETPGECISWPAQIQYLSFNRTHVDVHCRGYGLWETSLSLSQWHKLALSEGDPVLLAVKPEHCHFIAV</sequence>
<accession>F6DVD9</accession>
<feature type="domain" description="ABC transporter" evidence="4">
    <location>
        <begin position="3"/>
        <end position="236"/>
    </location>
</feature>
<evidence type="ECO:0000259" key="4">
    <source>
        <dbReference type="PROSITE" id="PS50893"/>
    </source>
</evidence>
<gene>
    <name evidence="5" type="ordered locus">Desru_2038</name>
</gene>
<keyword evidence="6" id="KW-1185">Reference proteome</keyword>
<dbReference type="SMART" id="SM00382">
    <property type="entry name" value="AAA"/>
    <property type="match status" value="1"/>
</dbReference>
<protein>
    <submittedName>
        <fullName evidence="5">ABC transporter related protein</fullName>
    </submittedName>
</protein>
<dbReference type="InterPro" id="IPR003439">
    <property type="entry name" value="ABC_transporter-like_ATP-bd"/>
</dbReference>
<dbReference type="PANTHER" id="PTHR42781:SF4">
    <property type="entry name" value="SPERMIDINE_PUTRESCINE IMPORT ATP-BINDING PROTEIN POTA"/>
    <property type="match status" value="1"/>
</dbReference>
<reference evidence="5 6" key="2">
    <citation type="journal article" date="2012" name="Stand. Genomic Sci.">
        <title>Complete genome sequence of the sulfate-reducing firmicute Desulfotomaculum ruminis type strain (DL(T)).</title>
        <authorList>
            <person name="Spring S."/>
            <person name="Visser M."/>
            <person name="Lu M."/>
            <person name="Copeland A."/>
            <person name="Lapidus A."/>
            <person name="Lucas S."/>
            <person name="Cheng J.F."/>
            <person name="Han C."/>
            <person name="Tapia R."/>
            <person name="Goodwin L.A."/>
            <person name="Pitluck S."/>
            <person name="Ivanova N."/>
            <person name="Land M."/>
            <person name="Hauser L."/>
            <person name="Larimer F."/>
            <person name="Rohde M."/>
            <person name="Goker M."/>
            <person name="Detter J.C."/>
            <person name="Kyrpides N.C."/>
            <person name="Woyke T."/>
            <person name="Schaap P.J."/>
            <person name="Plugge C.M."/>
            <person name="Muyzer G."/>
            <person name="Kuever J."/>
            <person name="Pereira I.A."/>
            <person name="Parshina S.N."/>
            <person name="Bernier-Latmani R."/>
            <person name="Stams A.J."/>
            <person name="Klenk H.P."/>
        </authorList>
    </citation>
    <scope>NUCLEOTIDE SEQUENCE [LARGE SCALE GENOMIC DNA]</scope>
    <source>
        <strain evidence="6">ATCC 23193 / DSM 2154 / NCIB 8452 / DL</strain>
    </source>
</reference>
<dbReference type="InterPro" id="IPR017871">
    <property type="entry name" value="ABC_transporter-like_CS"/>
</dbReference>
<dbReference type="Proteomes" id="UP000009234">
    <property type="component" value="Chromosome"/>
</dbReference>
<keyword evidence="3" id="KW-0067">ATP-binding</keyword>
<dbReference type="InterPro" id="IPR050093">
    <property type="entry name" value="ABC_SmlMolc_Importer"/>
</dbReference>
<dbReference type="SUPFAM" id="SSF50331">
    <property type="entry name" value="MOP-like"/>
    <property type="match status" value="1"/>
</dbReference>
<dbReference type="HOGENOM" id="CLU_000604_1_1_9"/>
<reference evidence="6" key="1">
    <citation type="submission" date="2011-05" db="EMBL/GenBank/DDBJ databases">
        <title>Complete sequence of Desulfotomaculum ruminis DSM 2154.</title>
        <authorList>
            <person name="Lucas S."/>
            <person name="Copeland A."/>
            <person name="Lapidus A."/>
            <person name="Cheng J.-F."/>
            <person name="Goodwin L."/>
            <person name="Pitluck S."/>
            <person name="Lu M."/>
            <person name="Detter J.C."/>
            <person name="Han C."/>
            <person name="Tapia R."/>
            <person name="Land M."/>
            <person name="Hauser L."/>
            <person name="Kyrpides N."/>
            <person name="Ivanova N."/>
            <person name="Mikhailova N."/>
            <person name="Pagani I."/>
            <person name="Stams A.J.M."/>
            <person name="Plugge C.M."/>
            <person name="Muyzer G."/>
            <person name="Kuever J."/>
            <person name="Parshina S.N."/>
            <person name="Ivanova A.E."/>
            <person name="Nazina T.N."/>
            <person name="Brambilla E."/>
            <person name="Spring S."/>
            <person name="Klenk H.-P."/>
            <person name="Woyke T."/>
        </authorList>
    </citation>
    <scope>NUCLEOTIDE SEQUENCE [LARGE SCALE GENOMIC DNA]</scope>
    <source>
        <strain evidence="6">ATCC 23193 / DSM 2154 / NCIB 8452 / DL</strain>
    </source>
</reference>
<dbReference type="AlphaFoldDB" id="F6DVD9"/>
<dbReference type="GO" id="GO:0005524">
    <property type="term" value="F:ATP binding"/>
    <property type="evidence" value="ECO:0007669"/>
    <property type="project" value="UniProtKB-KW"/>
</dbReference>
<dbReference type="RefSeq" id="WP_013842054.1">
    <property type="nucleotide sequence ID" value="NC_015589.1"/>
</dbReference>
<dbReference type="PROSITE" id="PS50893">
    <property type="entry name" value="ABC_TRANSPORTER_2"/>
    <property type="match status" value="1"/>
</dbReference>
<keyword evidence="1" id="KW-0813">Transport</keyword>
<dbReference type="InterPro" id="IPR008995">
    <property type="entry name" value="Mo/tungstate-bd_C_term_dom"/>
</dbReference>
<dbReference type="SUPFAM" id="SSF52540">
    <property type="entry name" value="P-loop containing nucleoside triphosphate hydrolases"/>
    <property type="match status" value="1"/>
</dbReference>
<dbReference type="PANTHER" id="PTHR42781">
    <property type="entry name" value="SPERMIDINE/PUTRESCINE IMPORT ATP-BINDING PROTEIN POTA"/>
    <property type="match status" value="1"/>
</dbReference>
<evidence type="ECO:0000256" key="1">
    <source>
        <dbReference type="ARBA" id="ARBA00022448"/>
    </source>
</evidence>
<proteinExistence type="predicted"/>
<dbReference type="STRING" id="696281.Desru_2038"/>
<dbReference type="KEGG" id="dru:Desru_2038"/>
<evidence type="ECO:0000313" key="6">
    <source>
        <dbReference type="Proteomes" id="UP000009234"/>
    </source>
</evidence>
<dbReference type="GO" id="GO:0016887">
    <property type="term" value="F:ATP hydrolysis activity"/>
    <property type="evidence" value="ECO:0007669"/>
    <property type="project" value="InterPro"/>
</dbReference>